<evidence type="ECO:0000313" key="4">
    <source>
        <dbReference type="EMBL" id="TLF76447.1"/>
    </source>
</evidence>
<dbReference type="Pfam" id="PF04754">
    <property type="entry name" value="Transposase_31"/>
    <property type="match status" value="1"/>
</dbReference>
<sequence>MLVGRQPNSGPVPTIGQFAAARRRFRFDAGVGRTDAGSRCAVGAAVTTHRRWTRDSFVRLLVSSGGCRNRSEWDEPGTSLSGVERQVRVTGPVVSAKRRNRFVICRCGRVISRAVTTPPSNPHDAYFRQVLARPENAESELRAALPATITARIDWATLALQPGTFVSEELRSRYSDLLYRARFDGRDAYIYLLIEHQSSNDRFMALRMLEYVVQIWNQHRREVQERRRHERRGKTRSSAADSEQLPPVIPLVVHSGEPRSWAAPTDLAELIDLDPGAADDLRRYLPRFQFLLDDVAALDIEALRARELTPETRVMLMLHKIAPGNTNLGHDMLILVDDLRILESDLHPSTDLKVHFHYLLIVGDTPETDLDQVIEQLGPRAKEAIVTTAERLMARGRAEELCLTLLDLLNIKFGELPSGVVEAVRAADPAQMRVWTRRVVTASTIEDVFG</sequence>
<dbReference type="AlphaFoldDB" id="A0A5R8NP77"/>
<organism evidence="4 5">
    <name type="scientific">Nocardia cyriacigeorgica</name>
    <dbReference type="NCBI Taxonomy" id="135487"/>
    <lineage>
        <taxon>Bacteria</taxon>
        <taxon>Bacillati</taxon>
        <taxon>Actinomycetota</taxon>
        <taxon>Actinomycetes</taxon>
        <taxon>Mycobacteriales</taxon>
        <taxon>Nocardiaceae</taxon>
        <taxon>Nocardia</taxon>
    </lineage>
</organism>
<feature type="region of interest" description="Disordered" evidence="2">
    <location>
        <begin position="223"/>
        <end position="242"/>
    </location>
</feature>
<dbReference type="PANTHER" id="PTHR34611:SF2">
    <property type="entry name" value="INACTIVE RECOMBINATION-PROMOTING NUCLEASE-LIKE PROTEIN RPNE-RELATED"/>
    <property type="match status" value="1"/>
</dbReference>
<protein>
    <submittedName>
        <fullName evidence="4">Rpn family recombination-promoting nuclease/putative transposase</fullName>
    </submittedName>
</protein>
<comment type="caution">
    <text evidence="4">The sequence shown here is derived from an EMBL/GenBank/DDBJ whole genome shotgun (WGS) entry which is preliminary data.</text>
</comment>
<dbReference type="NCBIfam" id="TIGR01784">
    <property type="entry name" value="T_den_put_tspse"/>
    <property type="match status" value="1"/>
</dbReference>
<evidence type="ECO:0000256" key="1">
    <source>
        <dbReference type="ARBA" id="ARBA00009787"/>
    </source>
</evidence>
<dbReference type="GO" id="GO:1990238">
    <property type="term" value="F:double-stranded DNA endonuclease activity"/>
    <property type="evidence" value="ECO:0007669"/>
    <property type="project" value="TreeGrafter"/>
</dbReference>
<dbReference type="InterPro" id="IPR006842">
    <property type="entry name" value="Transposase_31"/>
</dbReference>
<dbReference type="Proteomes" id="UP000306378">
    <property type="component" value="Unassembled WGS sequence"/>
</dbReference>
<evidence type="ECO:0000313" key="5">
    <source>
        <dbReference type="Proteomes" id="UP000306378"/>
    </source>
</evidence>
<dbReference type="InterPro" id="IPR010106">
    <property type="entry name" value="RpnA"/>
</dbReference>
<evidence type="ECO:0000256" key="2">
    <source>
        <dbReference type="SAM" id="MobiDB-lite"/>
    </source>
</evidence>
<evidence type="ECO:0000259" key="3">
    <source>
        <dbReference type="Pfam" id="PF04754"/>
    </source>
</evidence>
<dbReference type="EMBL" id="VBUT01000006">
    <property type="protein sequence ID" value="TLF76447.1"/>
    <property type="molecule type" value="Genomic_DNA"/>
</dbReference>
<dbReference type="PANTHER" id="PTHR34611">
    <property type="match status" value="1"/>
</dbReference>
<feature type="domain" description="Transposase (putative) YhgA-like" evidence="3">
    <location>
        <begin position="121"/>
        <end position="323"/>
    </location>
</feature>
<comment type="similarity">
    <text evidence="1">Belongs to the Rpn/YhgA-like nuclease family.</text>
</comment>
<name>A0A5R8NP77_9NOCA</name>
<reference evidence="4 5" key="1">
    <citation type="submission" date="2019-05" db="EMBL/GenBank/DDBJ databases">
        <title>Genomes sequences of two Nocardia cyriacigeorgica environmental isolates, type strains Nocardia asteroides ATCC 19247 and Nocardia cyriacigeorgica DSM 44484.</title>
        <authorList>
            <person name="Vautrin F."/>
            <person name="Bergeron E."/>
            <person name="Dubost A."/>
            <person name="Abrouk D."/>
            <person name="Rodriguez Nava V."/>
            <person name="Pujic P."/>
        </authorList>
    </citation>
    <scope>NUCLEOTIDE SEQUENCE [LARGE SCALE GENOMIC DNA]</scope>
    <source>
        <strain evidence="4 5">EML 446</strain>
    </source>
</reference>
<gene>
    <name evidence="4" type="ORF">FEK34_16030</name>
</gene>
<accession>A0A5R8NP77</accession>
<dbReference type="InterPro" id="IPR051699">
    <property type="entry name" value="Rpn/YhgA-like_nuclease"/>
</dbReference>
<dbReference type="GO" id="GO:0006310">
    <property type="term" value="P:DNA recombination"/>
    <property type="evidence" value="ECO:0007669"/>
    <property type="project" value="TreeGrafter"/>
</dbReference>
<proteinExistence type="inferred from homology"/>